<protein>
    <submittedName>
        <fullName evidence="1">Uncharacterized protein</fullName>
    </submittedName>
</protein>
<dbReference type="Proteomes" id="UP000515789">
    <property type="component" value="Chromosome"/>
</dbReference>
<accession>A0A7G5MST2</accession>
<gene>
    <name evidence="1" type="ORF">E5259_08765</name>
</gene>
<name>A0A7G5MST2_9FIRM</name>
<reference evidence="1 2" key="1">
    <citation type="submission" date="2019-04" db="EMBL/GenBank/DDBJ databases">
        <authorList>
            <person name="Schori C."/>
            <person name="Ahrens C."/>
        </authorList>
    </citation>
    <scope>NUCLEOTIDE SEQUENCE [LARGE SCALE GENOMIC DNA]</scope>
    <source>
        <strain evidence="1 2">DSM 2950</strain>
    </source>
</reference>
<evidence type="ECO:0000313" key="2">
    <source>
        <dbReference type="Proteomes" id="UP000515789"/>
    </source>
</evidence>
<dbReference type="EMBL" id="CP039126">
    <property type="protein sequence ID" value="QMW77675.1"/>
    <property type="molecule type" value="Genomic_DNA"/>
</dbReference>
<dbReference type="RefSeq" id="WP_182557259.1">
    <property type="nucleotide sequence ID" value="NZ_CP039126.1"/>
</dbReference>
<sequence>MNKREELLTTMQDAFMHAMCEGGTELTVYYDKNTGKSRVSRDRNLFCPGEVDVVTYAPDSRFPYTAEEIEEFGGTEEEVLQDDWYNEFLEEAENILNILQIID</sequence>
<proteinExistence type="predicted"/>
<organism evidence="1 2">
    <name type="scientific">Blautia producta</name>
    <dbReference type="NCBI Taxonomy" id="33035"/>
    <lineage>
        <taxon>Bacteria</taxon>
        <taxon>Bacillati</taxon>
        <taxon>Bacillota</taxon>
        <taxon>Clostridia</taxon>
        <taxon>Lachnospirales</taxon>
        <taxon>Lachnospiraceae</taxon>
        <taxon>Blautia</taxon>
    </lineage>
</organism>
<dbReference type="AlphaFoldDB" id="A0A7G5MST2"/>
<evidence type="ECO:0000313" key="1">
    <source>
        <dbReference type="EMBL" id="QMW77675.1"/>
    </source>
</evidence>